<dbReference type="CDD" id="cd10548">
    <property type="entry name" value="cupin_CDO"/>
    <property type="match status" value="1"/>
</dbReference>
<dbReference type="PANTHER" id="PTHR12918:SF1">
    <property type="entry name" value="CYSTEINE DIOXYGENASE TYPE 1"/>
    <property type="match status" value="1"/>
</dbReference>
<accession>A0AAU7ZQL9</accession>
<evidence type="ECO:0000313" key="7">
    <source>
        <dbReference type="EMBL" id="XCB33263.1"/>
    </source>
</evidence>
<evidence type="ECO:0000256" key="6">
    <source>
        <dbReference type="PIRSR" id="PIRSR610300-51"/>
    </source>
</evidence>
<evidence type="ECO:0000256" key="1">
    <source>
        <dbReference type="ARBA" id="ARBA00006622"/>
    </source>
</evidence>
<evidence type="ECO:0000256" key="3">
    <source>
        <dbReference type="ARBA" id="ARBA00022964"/>
    </source>
</evidence>
<dbReference type="EMBL" id="CP132942">
    <property type="protein sequence ID" value="XCB33263.1"/>
    <property type="molecule type" value="Genomic_DNA"/>
</dbReference>
<dbReference type="RefSeq" id="WP_353064103.1">
    <property type="nucleotide sequence ID" value="NZ_CP132942.1"/>
</dbReference>
<dbReference type="AlphaFoldDB" id="A0AAU7ZQL9"/>
<keyword evidence="2 6" id="KW-0479">Metal-binding</keyword>
<keyword evidence="5 6" id="KW-0408">Iron</keyword>
<feature type="binding site" evidence="6">
    <location>
        <position position="106"/>
    </location>
    <ligand>
        <name>Fe cation</name>
        <dbReference type="ChEBI" id="CHEBI:24875"/>
        <note>catalytic</note>
    </ligand>
</feature>
<reference evidence="7" key="2">
    <citation type="journal article" date="2024" name="Environ. Microbiol.">
        <title>Genome analysis and description of Tunturibacter gen. nov. expands the diversity of Terriglobia in tundra soils.</title>
        <authorList>
            <person name="Messyasz A."/>
            <person name="Mannisto M.K."/>
            <person name="Kerkhof L.J."/>
            <person name="Haggblom M.M."/>
        </authorList>
    </citation>
    <scope>NUCLEOTIDE SEQUENCE</scope>
    <source>
        <strain evidence="7">X5P6</strain>
    </source>
</reference>
<sequence length="226" mass="25417">MKGTAASLVPGTVSMMNKGRTIDDTHPLHTSVGDFVAGLKELERDLITKDRIAEYMAATTLRAEALQHYIWWRDSFYTRNLIYRDELFEVMTICWSPGQKTAIHTHNGQLGWMTVSQGEVLTHEFHHTSCNAPQNQNVVNIDCMGGATELQIDKVRTVGCAEGTGMVTVDKLQTIHQIENAGKGGCISLHVYSKPFDSCIAFDLEKQRCYRRQLSYFSKDGELVEK</sequence>
<evidence type="ECO:0000256" key="2">
    <source>
        <dbReference type="ARBA" id="ARBA00022723"/>
    </source>
</evidence>
<dbReference type="InterPro" id="IPR014710">
    <property type="entry name" value="RmlC-like_jellyroll"/>
</dbReference>
<keyword evidence="3 7" id="KW-0223">Dioxygenase</keyword>
<comment type="similarity">
    <text evidence="1">Belongs to the cysteine dioxygenase family.</text>
</comment>
<protein>
    <submittedName>
        <fullName evidence="7">Cysteine dioxygenase family protein</fullName>
    </submittedName>
</protein>
<dbReference type="Pfam" id="PF05995">
    <property type="entry name" value="CDO_I"/>
    <property type="match status" value="1"/>
</dbReference>
<dbReference type="KEGG" id="tpsc:RBB77_23065"/>
<dbReference type="Gene3D" id="2.60.120.10">
    <property type="entry name" value="Jelly Rolls"/>
    <property type="match status" value="1"/>
</dbReference>
<feature type="binding site" evidence="6">
    <location>
        <position position="176"/>
    </location>
    <ligand>
        <name>Fe cation</name>
        <dbReference type="ChEBI" id="CHEBI:24875"/>
        <note>catalytic</note>
    </ligand>
</feature>
<evidence type="ECO:0000256" key="4">
    <source>
        <dbReference type="ARBA" id="ARBA00023002"/>
    </source>
</evidence>
<reference evidence="7" key="1">
    <citation type="submission" date="2023-08" db="EMBL/GenBank/DDBJ databases">
        <authorList>
            <person name="Messyasz A."/>
            <person name="Mannisto M.K."/>
            <person name="Kerkhof L.J."/>
            <person name="Haggblom M."/>
        </authorList>
    </citation>
    <scope>NUCLEOTIDE SEQUENCE</scope>
    <source>
        <strain evidence="7">X5P6</strain>
    </source>
</reference>
<dbReference type="GO" id="GO:0016702">
    <property type="term" value="F:oxidoreductase activity, acting on single donors with incorporation of molecular oxygen, incorporation of two atoms of oxygen"/>
    <property type="evidence" value="ECO:0007669"/>
    <property type="project" value="InterPro"/>
</dbReference>
<evidence type="ECO:0000256" key="5">
    <source>
        <dbReference type="ARBA" id="ARBA00023004"/>
    </source>
</evidence>
<dbReference type="GO" id="GO:0008198">
    <property type="term" value="F:ferrous iron binding"/>
    <property type="evidence" value="ECO:0007669"/>
    <property type="project" value="TreeGrafter"/>
</dbReference>
<name>A0AAU7ZQL9_9BACT</name>
<dbReference type="SUPFAM" id="SSF51182">
    <property type="entry name" value="RmlC-like cupins"/>
    <property type="match status" value="1"/>
</dbReference>
<dbReference type="PANTHER" id="PTHR12918">
    <property type="entry name" value="CYSTEINE DIOXYGENASE"/>
    <property type="match status" value="1"/>
</dbReference>
<proteinExistence type="inferred from homology"/>
<dbReference type="InterPro" id="IPR010300">
    <property type="entry name" value="CDO_1"/>
</dbReference>
<gene>
    <name evidence="7" type="ORF">RBB77_23065</name>
</gene>
<keyword evidence="4" id="KW-0560">Oxidoreductase</keyword>
<organism evidence="7">
    <name type="scientific">Tunturiibacter psychrotolerans</name>
    <dbReference type="NCBI Taxonomy" id="3069686"/>
    <lineage>
        <taxon>Bacteria</taxon>
        <taxon>Pseudomonadati</taxon>
        <taxon>Acidobacteriota</taxon>
        <taxon>Terriglobia</taxon>
        <taxon>Terriglobales</taxon>
        <taxon>Acidobacteriaceae</taxon>
        <taxon>Tunturiibacter</taxon>
    </lineage>
</organism>
<feature type="binding site" evidence="6">
    <location>
        <position position="104"/>
    </location>
    <ligand>
        <name>Fe cation</name>
        <dbReference type="ChEBI" id="CHEBI:24875"/>
        <note>catalytic</note>
    </ligand>
</feature>
<dbReference type="InterPro" id="IPR011051">
    <property type="entry name" value="RmlC_Cupin_sf"/>
</dbReference>